<dbReference type="EMBL" id="MU865299">
    <property type="protein sequence ID" value="KAK4230390.1"/>
    <property type="molecule type" value="Genomic_DNA"/>
</dbReference>
<organism evidence="1 2">
    <name type="scientific">Podospora fimiseda</name>
    <dbReference type="NCBI Taxonomy" id="252190"/>
    <lineage>
        <taxon>Eukaryota</taxon>
        <taxon>Fungi</taxon>
        <taxon>Dikarya</taxon>
        <taxon>Ascomycota</taxon>
        <taxon>Pezizomycotina</taxon>
        <taxon>Sordariomycetes</taxon>
        <taxon>Sordariomycetidae</taxon>
        <taxon>Sordariales</taxon>
        <taxon>Podosporaceae</taxon>
        <taxon>Podospora</taxon>
    </lineage>
</organism>
<keyword evidence="2" id="KW-1185">Reference proteome</keyword>
<dbReference type="Proteomes" id="UP001301958">
    <property type="component" value="Unassembled WGS sequence"/>
</dbReference>
<gene>
    <name evidence="1" type="ORF">QBC38DRAFT_469412</name>
</gene>
<proteinExistence type="predicted"/>
<name>A0AAN7H6K8_9PEZI</name>
<reference evidence="1" key="2">
    <citation type="submission" date="2023-05" db="EMBL/GenBank/DDBJ databases">
        <authorList>
            <consortium name="Lawrence Berkeley National Laboratory"/>
            <person name="Steindorff A."/>
            <person name="Hensen N."/>
            <person name="Bonometti L."/>
            <person name="Westerberg I."/>
            <person name="Brannstrom I.O."/>
            <person name="Guillou S."/>
            <person name="Cros-Aarteil S."/>
            <person name="Calhoun S."/>
            <person name="Haridas S."/>
            <person name="Kuo A."/>
            <person name="Mondo S."/>
            <person name="Pangilinan J."/>
            <person name="Riley R."/>
            <person name="Labutti K."/>
            <person name="Andreopoulos B."/>
            <person name="Lipzen A."/>
            <person name="Chen C."/>
            <person name="Yanf M."/>
            <person name="Daum C."/>
            <person name="Ng V."/>
            <person name="Clum A."/>
            <person name="Ohm R."/>
            <person name="Martin F."/>
            <person name="Silar P."/>
            <person name="Natvig D."/>
            <person name="Lalanne C."/>
            <person name="Gautier V."/>
            <person name="Ament-Velasquez S.L."/>
            <person name="Kruys A."/>
            <person name="Hutchinson M.I."/>
            <person name="Powell A.J."/>
            <person name="Barry K."/>
            <person name="Miller A.N."/>
            <person name="Grigoriev I.V."/>
            <person name="Debuchy R."/>
            <person name="Gladieux P."/>
            <person name="Thoren M.H."/>
            <person name="Johannesson H."/>
        </authorList>
    </citation>
    <scope>NUCLEOTIDE SEQUENCE</scope>
    <source>
        <strain evidence="1">CBS 990.96</strain>
    </source>
</reference>
<protein>
    <submittedName>
        <fullName evidence="1">Uncharacterized protein</fullName>
    </submittedName>
</protein>
<reference evidence="1" key="1">
    <citation type="journal article" date="2023" name="Mol. Phylogenet. Evol.">
        <title>Genome-scale phylogeny and comparative genomics of the fungal order Sordariales.</title>
        <authorList>
            <person name="Hensen N."/>
            <person name="Bonometti L."/>
            <person name="Westerberg I."/>
            <person name="Brannstrom I.O."/>
            <person name="Guillou S."/>
            <person name="Cros-Aarteil S."/>
            <person name="Calhoun S."/>
            <person name="Haridas S."/>
            <person name="Kuo A."/>
            <person name="Mondo S."/>
            <person name="Pangilinan J."/>
            <person name="Riley R."/>
            <person name="LaButti K."/>
            <person name="Andreopoulos B."/>
            <person name="Lipzen A."/>
            <person name="Chen C."/>
            <person name="Yan M."/>
            <person name="Daum C."/>
            <person name="Ng V."/>
            <person name="Clum A."/>
            <person name="Steindorff A."/>
            <person name="Ohm R.A."/>
            <person name="Martin F."/>
            <person name="Silar P."/>
            <person name="Natvig D.O."/>
            <person name="Lalanne C."/>
            <person name="Gautier V."/>
            <person name="Ament-Velasquez S.L."/>
            <person name="Kruys A."/>
            <person name="Hutchinson M.I."/>
            <person name="Powell A.J."/>
            <person name="Barry K."/>
            <person name="Miller A.N."/>
            <person name="Grigoriev I.V."/>
            <person name="Debuchy R."/>
            <person name="Gladieux P."/>
            <person name="Hiltunen Thoren M."/>
            <person name="Johannesson H."/>
        </authorList>
    </citation>
    <scope>NUCLEOTIDE SEQUENCE</scope>
    <source>
        <strain evidence="1">CBS 990.96</strain>
    </source>
</reference>
<sequence>MSLTLAWCSQISDIAVLLTSLFSHTCCWVMTFMCLCHRVVFDYDHIIGYYLRYEKTNRYSAVARTYETFSQCVPPHTLSTSSFSR</sequence>
<evidence type="ECO:0000313" key="2">
    <source>
        <dbReference type="Proteomes" id="UP001301958"/>
    </source>
</evidence>
<evidence type="ECO:0000313" key="1">
    <source>
        <dbReference type="EMBL" id="KAK4230390.1"/>
    </source>
</evidence>
<dbReference type="AlphaFoldDB" id="A0AAN7H6K8"/>
<accession>A0AAN7H6K8</accession>
<comment type="caution">
    <text evidence="1">The sequence shown here is derived from an EMBL/GenBank/DDBJ whole genome shotgun (WGS) entry which is preliminary data.</text>
</comment>